<dbReference type="Gene3D" id="1.10.287.130">
    <property type="match status" value="1"/>
</dbReference>
<gene>
    <name evidence="17" type="ORF">BC6307_09830</name>
</gene>
<keyword evidence="18" id="KW-1185">Reference proteome</keyword>
<dbReference type="KEGG" id="bcoh:BC6307_09830"/>
<dbReference type="CDD" id="cd00075">
    <property type="entry name" value="HATPase"/>
    <property type="match status" value="1"/>
</dbReference>
<keyword evidence="6" id="KW-0808">Transferase</keyword>
<dbReference type="GO" id="GO:0005886">
    <property type="term" value="C:plasma membrane"/>
    <property type="evidence" value="ECO:0007669"/>
    <property type="project" value="UniProtKB-SubCell"/>
</dbReference>
<dbReference type="InterPro" id="IPR004358">
    <property type="entry name" value="Sig_transdc_His_kin-like_C"/>
</dbReference>
<evidence type="ECO:0000256" key="2">
    <source>
        <dbReference type="ARBA" id="ARBA00004651"/>
    </source>
</evidence>
<evidence type="ECO:0000256" key="3">
    <source>
        <dbReference type="ARBA" id="ARBA00012438"/>
    </source>
</evidence>
<dbReference type="InterPro" id="IPR003660">
    <property type="entry name" value="HAMP_dom"/>
</dbReference>
<keyword evidence="9 17" id="KW-0418">Kinase</keyword>
<evidence type="ECO:0000256" key="5">
    <source>
        <dbReference type="ARBA" id="ARBA00022553"/>
    </source>
</evidence>
<evidence type="ECO:0000259" key="15">
    <source>
        <dbReference type="PROSITE" id="PS50109"/>
    </source>
</evidence>
<evidence type="ECO:0000256" key="13">
    <source>
        <dbReference type="ARBA" id="ARBA00023136"/>
    </source>
</evidence>
<name>A0A223KY35_9BACI</name>
<dbReference type="PANTHER" id="PTHR45528:SF1">
    <property type="entry name" value="SENSOR HISTIDINE KINASE CPXA"/>
    <property type="match status" value="1"/>
</dbReference>
<dbReference type="SUPFAM" id="SSF158472">
    <property type="entry name" value="HAMP domain-like"/>
    <property type="match status" value="1"/>
</dbReference>
<dbReference type="CDD" id="cd00082">
    <property type="entry name" value="HisKA"/>
    <property type="match status" value="1"/>
</dbReference>
<dbReference type="Pfam" id="PF00672">
    <property type="entry name" value="HAMP"/>
    <property type="match status" value="1"/>
</dbReference>
<dbReference type="SUPFAM" id="SSF55874">
    <property type="entry name" value="ATPase domain of HSP90 chaperone/DNA topoisomerase II/histidine kinase"/>
    <property type="match status" value="1"/>
</dbReference>
<dbReference type="SMART" id="SM00387">
    <property type="entry name" value="HATPase_c"/>
    <property type="match status" value="1"/>
</dbReference>
<evidence type="ECO:0000256" key="9">
    <source>
        <dbReference type="ARBA" id="ARBA00022777"/>
    </source>
</evidence>
<dbReference type="EMBL" id="CP018866">
    <property type="protein sequence ID" value="AST94297.1"/>
    <property type="molecule type" value="Genomic_DNA"/>
</dbReference>
<evidence type="ECO:0000259" key="16">
    <source>
        <dbReference type="PROSITE" id="PS50885"/>
    </source>
</evidence>
<dbReference type="FunFam" id="3.30.565.10:FF:000006">
    <property type="entry name" value="Sensor histidine kinase WalK"/>
    <property type="match status" value="1"/>
</dbReference>
<keyword evidence="7 14" id="KW-0812">Transmembrane</keyword>
<sequence>MNSSIKKQIWLSILIVTTFTSLLFISFTYYMYEKLYIEKQVEALQLQGVQLKDMYYETSLETFSQQLKVLDESLESSIIYTDDPMLLGSGSPVHMFEGQNLISFQERQQLLEGETVQIVRLHERLNQEILAVVVPLLSQDQLVGAIFLYLPLEAISNVFQPIRLVLYVGIPIAIIIVLLAGFTISNYVTKPILDIKNVTEKMAKGDYSSRIKVKRENELSHLALSINKLSYTLEKVEEERRGFLANVSHELRTPLSYMKGYTEGFEEGLVDREKYILTVQKEVDRMERLVHNLLDLAQLEGDSYPIEFHPLVLSELIVDVVSRLEWVANEKNVSFEHTLNEEIIVFADRDRLDQVLTNIVQNAITYSKQFSSIFIELTTNNGKANIIIRDEGIGIPEKDLPHIMERFYRVNKARTRADGGTGLGLAIAEQIIKKHQGSINIHSKINEGTTVTISLPIFELE</sequence>
<feature type="domain" description="Histidine kinase" evidence="15">
    <location>
        <begin position="246"/>
        <end position="459"/>
    </location>
</feature>
<keyword evidence="10" id="KW-0067">ATP-binding</keyword>
<dbReference type="Gene3D" id="3.30.565.10">
    <property type="entry name" value="Histidine kinase-like ATPase, C-terminal domain"/>
    <property type="match status" value="1"/>
</dbReference>
<evidence type="ECO:0000256" key="4">
    <source>
        <dbReference type="ARBA" id="ARBA00022475"/>
    </source>
</evidence>
<dbReference type="InterPro" id="IPR036890">
    <property type="entry name" value="HATPase_C_sf"/>
</dbReference>
<feature type="domain" description="HAMP" evidence="16">
    <location>
        <begin position="186"/>
        <end position="238"/>
    </location>
</feature>
<dbReference type="PROSITE" id="PS50109">
    <property type="entry name" value="HIS_KIN"/>
    <property type="match status" value="1"/>
</dbReference>
<evidence type="ECO:0000256" key="12">
    <source>
        <dbReference type="ARBA" id="ARBA00023012"/>
    </source>
</evidence>
<evidence type="ECO:0000256" key="10">
    <source>
        <dbReference type="ARBA" id="ARBA00022840"/>
    </source>
</evidence>
<dbReference type="InterPro" id="IPR005467">
    <property type="entry name" value="His_kinase_dom"/>
</dbReference>
<dbReference type="Pfam" id="PF00512">
    <property type="entry name" value="HisKA"/>
    <property type="match status" value="1"/>
</dbReference>
<comment type="catalytic activity">
    <reaction evidence="1">
        <text>ATP + protein L-histidine = ADP + protein N-phospho-L-histidine.</text>
        <dbReference type="EC" id="2.7.13.3"/>
    </reaction>
</comment>
<dbReference type="InterPro" id="IPR036097">
    <property type="entry name" value="HisK_dim/P_sf"/>
</dbReference>
<evidence type="ECO:0000256" key="14">
    <source>
        <dbReference type="SAM" id="Phobius"/>
    </source>
</evidence>
<dbReference type="InterPro" id="IPR003594">
    <property type="entry name" value="HATPase_dom"/>
</dbReference>
<keyword evidence="11 14" id="KW-1133">Transmembrane helix</keyword>
<dbReference type="Proteomes" id="UP000215224">
    <property type="component" value="Chromosome"/>
</dbReference>
<dbReference type="STRING" id="1314751.GCA_001591425_01283"/>
<reference evidence="17 18" key="1">
    <citation type="submission" date="2016-12" db="EMBL/GenBank/DDBJ databases">
        <title>The whole genome sequencing and assembly of Bacillus cohnii DSM 6307T strain.</title>
        <authorList>
            <person name="Lee Y.-J."/>
            <person name="Yi H."/>
            <person name="Bahn Y.-S."/>
            <person name="Kim J.F."/>
            <person name="Lee D.-W."/>
        </authorList>
    </citation>
    <scope>NUCLEOTIDE SEQUENCE [LARGE SCALE GENOMIC DNA]</scope>
    <source>
        <strain evidence="17 18">DSM 6307</strain>
    </source>
</reference>
<evidence type="ECO:0000256" key="7">
    <source>
        <dbReference type="ARBA" id="ARBA00022692"/>
    </source>
</evidence>
<proteinExistence type="predicted"/>
<dbReference type="GO" id="GO:0000155">
    <property type="term" value="F:phosphorelay sensor kinase activity"/>
    <property type="evidence" value="ECO:0007669"/>
    <property type="project" value="InterPro"/>
</dbReference>
<evidence type="ECO:0000313" key="17">
    <source>
        <dbReference type="EMBL" id="AST94297.1"/>
    </source>
</evidence>
<evidence type="ECO:0000256" key="6">
    <source>
        <dbReference type="ARBA" id="ARBA00022679"/>
    </source>
</evidence>
<dbReference type="PROSITE" id="PS50885">
    <property type="entry name" value="HAMP"/>
    <property type="match status" value="1"/>
</dbReference>
<dbReference type="InterPro" id="IPR050398">
    <property type="entry name" value="HssS/ArlS-like"/>
</dbReference>
<dbReference type="PRINTS" id="PR00344">
    <property type="entry name" value="BCTRLSENSOR"/>
</dbReference>
<organism evidence="17 18">
    <name type="scientific">Sutcliffiella cohnii</name>
    <dbReference type="NCBI Taxonomy" id="33932"/>
    <lineage>
        <taxon>Bacteria</taxon>
        <taxon>Bacillati</taxon>
        <taxon>Bacillota</taxon>
        <taxon>Bacilli</taxon>
        <taxon>Bacillales</taxon>
        <taxon>Bacillaceae</taxon>
        <taxon>Sutcliffiella</taxon>
    </lineage>
</organism>
<comment type="subcellular location">
    <subcellularLocation>
        <location evidence="2">Cell membrane</location>
        <topology evidence="2">Multi-pass membrane protein</topology>
    </subcellularLocation>
</comment>
<evidence type="ECO:0000256" key="8">
    <source>
        <dbReference type="ARBA" id="ARBA00022741"/>
    </source>
</evidence>
<evidence type="ECO:0000256" key="1">
    <source>
        <dbReference type="ARBA" id="ARBA00000085"/>
    </source>
</evidence>
<dbReference type="CDD" id="cd06225">
    <property type="entry name" value="HAMP"/>
    <property type="match status" value="1"/>
</dbReference>
<keyword evidence="4" id="KW-1003">Cell membrane</keyword>
<keyword evidence="12" id="KW-0902">Two-component regulatory system</keyword>
<feature type="transmembrane region" description="Helical" evidence="14">
    <location>
        <begin position="9"/>
        <end position="32"/>
    </location>
</feature>
<dbReference type="Gene3D" id="6.10.340.10">
    <property type="match status" value="1"/>
</dbReference>
<evidence type="ECO:0000256" key="11">
    <source>
        <dbReference type="ARBA" id="ARBA00022989"/>
    </source>
</evidence>
<dbReference type="SMART" id="SM00304">
    <property type="entry name" value="HAMP"/>
    <property type="match status" value="1"/>
</dbReference>
<dbReference type="AlphaFoldDB" id="A0A223KY35"/>
<keyword evidence="8" id="KW-0547">Nucleotide-binding</keyword>
<accession>A0A223KY35</accession>
<dbReference type="InterPro" id="IPR003661">
    <property type="entry name" value="HisK_dim/P_dom"/>
</dbReference>
<dbReference type="Pfam" id="PF02518">
    <property type="entry name" value="HATPase_c"/>
    <property type="match status" value="1"/>
</dbReference>
<dbReference type="GO" id="GO:0005524">
    <property type="term" value="F:ATP binding"/>
    <property type="evidence" value="ECO:0007669"/>
    <property type="project" value="UniProtKB-KW"/>
</dbReference>
<feature type="transmembrane region" description="Helical" evidence="14">
    <location>
        <begin position="164"/>
        <end position="188"/>
    </location>
</feature>
<keyword evidence="5" id="KW-0597">Phosphoprotein</keyword>
<evidence type="ECO:0000313" key="18">
    <source>
        <dbReference type="Proteomes" id="UP000215224"/>
    </source>
</evidence>
<dbReference type="FunFam" id="1.10.287.130:FF:000001">
    <property type="entry name" value="Two-component sensor histidine kinase"/>
    <property type="match status" value="1"/>
</dbReference>
<dbReference type="PANTHER" id="PTHR45528">
    <property type="entry name" value="SENSOR HISTIDINE KINASE CPXA"/>
    <property type="match status" value="1"/>
</dbReference>
<dbReference type="SUPFAM" id="SSF47384">
    <property type="entry name" value="Homodimeric domain of signal transducing histidine kinase"/>
    <property type="match status" value="1"/>
</dbReference>
<dbReference type="SMART" id="SM00388">
    <property type="entry name" value="HisKA"/>
    <property type="match status" value="1"/>
</dbReference>
<dbReference type="EC" id="2.7.13.3" evidence="3"/>
<protein>
    <recommendedName>
        <fullName evidence="3">histidine kinase</fullName>
        <ecNumber evidence="3">2.7.13.3</ecNumber>
    </recommendedName>
</protein>
<keyword evidence="13 14" id="KW-0472">Membrane</keyword>